<organism evidence="5 6">
    <name type="scientific">Candidatus Doudnabacteria bacterium RIFCSPHIGHO2_01_FULL_45_18</name>
    <dbReference type="NCBI Taxonomy" id="1817823"/>
    <lineage>
        <taxon>Bacteria</taxon>
        <taxon>Candidatus Doudnaibacteriota</taxon>
    </lineage>
</organism>
<accession>A0A1F5NSH1</accession>
<dbReference type="InterPro" id="IPR011249">
    <property type="entry name" value="Metalloenz_LuxS/M16"/>
</dbReference>
<dbReference type="PANTHER" id="PTHR11851">
    <property type="entry name" value="METALLOPROTEASE"/>
    <property type="match status" value="1"/>
</dbReference>
<gene>
    <name evidence="5" type="ORF">A2660_00240</name>
</gene>
<evidence type="ECO:0000313" key="6">
    <source>
        <dbReference type="Proteomes" id="UP000176233"/>
    </source>
</evidence>
<evidence type="ECO:0000259" key="4">
    <source>
        <dbReference type="Pfam" id="PF05193"/>
    </source>
</evidence>
<evidence type="ECO:0000256" key="2">
    <source>
        <dbReference type="RuleBase" id="RU004447"/>
    </source>
</evidence>
<dbReference type="InterPro" id="IPR050361">
    <property type="entry name" value="MPP/UQCRC_Complex"/>
</dbReference>
<dbReference type="PROSITE" id="PS00143">
    <property type="entry name" value="INSULINASE"/>
    <property type="match status" value="1"/>
</dbReference>
<evidence type="ECO:0000313" key="5">
    <source>
        <dbReference type="EMBL" id="OGE80578.1"/>
    </source>
</evidence>
<evidence type="ECO:0000259" key="3">
    <source>
        <dbReference type="Pfam" id="PF00675"/>
    </source>
</evidence>
<dbReference type="EMBL" id="MFEJ01000007">
    <property type="protein sequence ID" value="OGE80578.1"/>
    <property type="molecule type" value="Genomic_DNA"/>
</dbReference>
<comment type="similarity">
    <text evidence="1 2">Belongs to the peptidase M16 family.</text>
</comment>
<reference evidence="5 6" key="1">
    <citation type="journal article" date="2016" name="Nat. Commun.">
        <title>Thousands of microbial genomes shed light on interconnected biogeochemical processes in an aquifer system.</title>
        <authorList>
            <person name="Anantharaman K."/>
            <person name="Brown C.T."/>
            <person name="Hug L.A."/>
            <person name="Sharon I."/>
            <person name="Castelle C.J."/>
            <person name="Probst A.J."/>
            <person name="Thomas B.C."/>
            <person name="Singh A."/>
            <person name="Wilkins M.J."/>
            <person name="Karaoz U."/>
            <person name="Brodie E.L."/>
            <person name="Williams K.H."/>
            <person name="Hubbard S.S."/>
            <person name="Banfield J.F."/>
        </authorList>
    </citation>
    <scope>NUCLEOTIDE SEQUENCE [LARGE SCALE GENOMIC DNA]</scope>
</reference>
<dbReference type="GO" id="GO:0004222">
    <property type="term" value="F:metalloendopeptidase activity"/>
    <property type="evidence" value="ECO:0007669"/>
    <property type="project" value="InterPro"/>
</dbReference>
<protein>
    <recommendedName>
        <fullName evidence="7">Peptidase M16</fullName>
    </recommendedName>
</protein>
<dbReference type="PANTHER" id="PTHR11851:SF49">
    <property type="entry name" value="MITOCHONDRIAL-PROCESSING PEPTIDASE SUBUNIT ALPHA"/>
    <property type="match status" value="1"/>
</dbReference>
<sequence>MLKSYGKKILKNGLILLTVPIETAASVTISFFVKAGSRYEDKRINGLSHFLEHLHFKGSKKYPTAKKLSETVDSIGGEFNANTGKEHTQYYIRAASQHLPLIFDVLSDMMQNPLFDERELEREKGVIIEEINMYKDNPQIHVESLFEQTMWPNSALGRDIAGTAEVIRSIKRQDILDYRQRFYQPANMIAAMSGNFDQALTAKMIEAHWDKLLTKKGFTFEKLQSKQTAPALSVENKGTEQAHMIVGFPAYGYGDKRNYALQILAAILGGGMSSRLFLKIRERQGLAYYVACSLNNYLGTGNFLVRAGLKVSAAPKALDMILEELQLVVENGVTKKELAKAKEYLKGKLALSTEDPHEKMDWYLGQEAFIGKIKMIEEVFALLDAVTSEDVDRVAKEIIHNNRLNLALIGPFSDKSIFEKKLKL</sequence>
<dbReference type="Pfam" id="PF00675">
    <property type="entry name" value="Peptidase_M16"/>
    <property type="match status" value="1"/>
</dbReference>
<dbReference type="SUPFAM" id="SSF63411">
    <property type="entry name" value="LuxS/MPP-like metallohydrolase"/>
    <property type="match status" value="2"/>
</dbReference>
<dbReference type="InterPro" id="IPR007863">
    <property type="entry name" value="Peptidase_M16_C"/>
</dbReference>
<feature type="domain" description="Peptidase M16 C-terminal" evidence="4">
    <location>
        <begin position="169"/>
        <end position="344"/>
    </location>
</feature>
<dbReference type="Pfam" id="PF05193">
    <property type="entry name" value="Peptidase_M16_C"/>
    <property type="match status" value="1"/>
</dbReference>
<dbReference type="InterPro" id="IPR011765">
    <property type="entry name" value="Pept_M16_N"/>
</dbReference>
<dbReference type="AlphaFoldDB" id="A0A1F5NSH1"/>
<dbReference type="Proteomes" id="UP000176233">
    <property type="component" value="Unassembled WGS sequence"/>
</dbReference>
<evidence type="ECO:0000256" key="1">
    <source>
        <dbReference type="ARBA" id="ARBA00007261"/>
    </source>
</evidence>
<dbReference type="GO" id="GO:0006508">
    <property type="term" value="P:proteolysis"/>
    <property type="evidence" value="ECO:0007669"/>
    <property type="project" value="InterPro"/>
</dbReference>
<feature type="domain" description="Peptidase M16 N-terminal" evidence="3">
    <location>
        <begin position="22"/>
        <end position="163"/>
    </location>
</feature>
<evidence type="ECO:0008006" key="7">
    <source>
        <dbReference type="Google" id="ProtNLM"/>
    </source>
</evidence>
<comment type="caution">
    <text evidence="5">The sequence shown here is derived from an EMBL/GenBank/DDBJ whole genome shotgun (WGS) entry which is preliminary data.</text>
</comment>
<proteinExistence type="inferred from homology"/>
<dbReference type="InterPro" id="IPR001431">
    <property type="entry name" value="Pept_M16_Zn_BS"/>
</dbReference>
<name>A0A1F5NSH1_9BACT</name>
<dbReference type="GO" id="GO:0046872">
    <property type="term" value="F:metal ion binding"/>
    <property type="evidence" value="ECO:0007669"/>
    <property type="project" value="InterPro"/>
</dbReference>
<dbReference type="Gene3D" id="3.30.830.10">
    <property type="entry name" value="Metalloenzyme, LuxS/M16 peptidase-like"/>
    <property type="match status" value="2"/>
</dbReference>